<dbReference type="CDD" id="cd20818">
    <property type="entry name" value="C1_Myosin-IX"/>
    <property type="match status" value="1"/>
</dbReference>
<dbReference type="Pfam" id="PF00612">
    <property type="entry name" value="IQ"/>
    <property type="match status" value="4"/>
</dbReference>
<feature type="domain" description="Phorbol-ester/DAG-type" evidence="18">
    <location>
        <begin position="1439"/>
        <end position="1495"/>
    </location>
</feature>
<dbReference type="PROSITE" id="PS51456">
    <property type="entry name" value="MYOSIN_MOTOR"/>
    <property type="match status" value="1"/>
</dbReference>
<dbReference type="Gene3D" id="1.20.5.190">
    <property type="match status" value="2"/>
</dbReference>
<dbReference type="FunFam" id="1.20.58.530:FF:000005">
    <property type="entry name" value="unconventional myosin-IXa isoform X1"/>
    <property type="match status" value="1"/>
</dbReference>
<dbReference type="SMART" id="SM00314">
    <property type="entry name" value="RA"/>
    <property type="match status" value="1"/>
</dbReference>
<dbReference type="GO" id="GO:0008270">
    <property type="term" value="F:zinc ion binding"/>
    <property type="evidence" value="ECO:0007669"/>
    <property type="project" value="UniProtKB-KW"/>
</dbReference>
<dbReference type="GO" id="GO:0016459">
    <property type="term" value="C:myosin complex"/>
    <property type="evidence" value="ECO:0007669"/>
    <property type="project" value="UniProtKB-KW"/>
</dbReference>
<keyword evidence="17" id="KW-0812">Transmembrane</keyword>
<comment type="subcellular location">
    <subcellularLocation>
        <location evidence="1">Cytoplasm</location>
    </subcellularLocation>
</comment>
<dbReference type="InterPro" id="IPR008936">
    <property type="entry name" value="Rho_GTPase_activation_prot"/>
</dbReference>
<keyword evidence="7 15" id="KW-0547">Nucleotide-binding</keyword>
<dbReference type="SMART" id="SM00242">
    <property type="entry name" value="MYSc"/>
    <property type="match status" value="1"/>
</dbReference>
<feature type="domain" description="Ras-associating" evidence="19">
    <location>
        <begin position="11"/>
        <end position="111"/>
    </location>
</feature>
<evidence type="ECO:0000256" key="1">
    <source>
        <dbReference type="ARBA" id="ARBA00004496"/>
    </source>
</evidence>
<dbReference type="InterPro" id="IPR036961">
    <property type="entry name" value="Kinesin_motor_dom_sf"/>
</dbReference>
<dbReference type="Proteomes" id="UP000070412">
    <property type="component" value="Unassembled WGS sequence"/>
</dbReference>
<dbReference type="OrthoDB" id="312459at2759"/>
<keyword evidence="9" id="KW-0862">Zinc</keyword>
<dbReference type="SMART" id="SM00015">
    <property type="entry name" value="IQ"/>
    <property type="match status" value="4"/>
</dbReference>
<dbReference type="Gene3D" id="1.10.555.10">
    <property type="entry name" value="Rho GTPase activation protein"/>
    <property type="match status" value="1"/>
</dbReference>
<dbReference type="InterPro" id="IPR001609">
    <property type="entry name" value="Myosin_head_motor_dom-like"/>
</dbReference>
<keyword evidence="4" id="KW-0963">Cytoplasm</keyword>
<name>A0A834VF23_SARSC</name>
<dbReference type="InterPro" id="IPR000198">
    <property type="entry name" value="RhoGAP_dom"/>
</dbReference>
<evidence type="ECO:0000256" key="12">
    <source>
        <dbReference type="ARBA" id="ARBA00023123"/>
    </source>
</evidence>
<accession>A0A834VF23</accession>
<dbReference type="GO" id="GO:0005884">
    <property type="term" value="C:actin filament"/>
    <property type="evidence" value="ECO:0007669"/>
    <property type="project" value="TreeGrafter"/>
</dbReference>
<dbReference type="InterPro" id="IPR000048">
    <property type="entry name" value="IQ_motif_EF-hand-BS"/>
</dbReference>
<gene>
    <name evidence="22" type="primary">SSS_396g</name>
    <name evidence="22" type="ORF">SSS_396</name>
</gene>
<dbReference type="InterPro" id="IPR046987">
    <property type="entry name" value="Myo9"/>
</dbReference>
<feature type="region of interest" description="Disordered" evidence="16">
    <location>
        <begin position="2131"/>
        <end position="2163"/>
    </location>
</feature>
<evidence type="ECO:0000259" key="19">
    <source>
        <dbReference type="PROSITE" id="PS50200"/>
    </source>
</evidence>
<dbReference type="GO" id="GO:0005737">
    <property type="term" value="C:cytoplasm"/>
    <property type="evidence" value="ECO:0007669"/>
    <property type="project" value="UniProtKB-SubCell"/>
</dbReference>
<evidence type="ECO:0000256" key="15">
    <source>
        <dbReference type="PROSITE-ProRule" id="PRU00782"/>
    </source>
</evidence>
<dbReference type="Gene3D" id="3.40.850.10">
    <property type="entry name" value="Kinesin motor domain"/>
    <property type="match status" value="2"/>
</dbReference>
<evidence type="ECO:0000256" key="7">
    <source>
        <dbReference type="ARBA" id="ARBA00022741"/>
    </source>
</evidence>
<dbReference type="GO" id="GO:0009888">
    <property type="term" value="P:tissue development"/>
    <property type="evidence" value="ECO:0007669"/>
    <property type="project" value="UniProtKB-ARBA"/>
</dbReference>
<feature type="region of interest" description="Disordered" evidence="16">
    <location>
        <begin position="1506"/>
        <end position="1547"/>
    </location>
</feature>
<dbReference type="EMBL" id="WVUK01000056">
    <property type="protein sequence ID" value="KAF7493275.1"/>
    <property type="molecule type" value="Genomic_DNA"/>
</dbReference>
<dbReference type="EnsemblMetazoa" id="SSS_396s_mrna">
    <property type="protein sequence ID" value="KAF7493275.1"/>
    <property type="gene ID" value="SSS_396"/>
</dbReference>
<dbReference type="SUPFAM" id="SSF48350">
    <property type="entry name" value="GTPase activation domain, GAP"/>
    <property type="match status" value="1"/>
</dbReference>
<dbReference type="PANTHER" id="PTHR46184:SF5">
    <property type="entry name" value="UNCONVENTIONAL MYOSIN-IXA-LIKE"/>
    <property type="match status" value="1"/>
</dbReference>
<evidence type="ECO:0000259" key="20">
    <source>
        <dbReference type="PROSITE" id="PS50238"/>
    </source>
</evidence>
<dbReference type="PROSITE" id="PS50081">
    <property type="entry name" value="ZF_DAG_PE_2"/>
    <property type="match status" value="2"/>
</dbReference>
<feature type="domain" description="Myosin motor" evidence="21">
    <location>
        <begin position="142"/>
        <end position="930"/>
    </location>
</feature>
<comment type="similarity">
    <text evidence="2 15">Belongs to the TRAFAC class myosin-kinesin ATPase superfamily. Myosin family.</text>
</comment>
<dbReference type="GO" id="GO:0005096">
    <property type="term" value="F:GTPase activator activity"/>
    <property type="evidence" value="ECO:0007669"/>
    <property type="project" value="UniProtKB-KW"/>
</dbReference>
<dbReference type="Gene3D" id="1.20.58.530">
    <property type="match status" value="1"/>
</dbReference>
<protein>
    <submittedName>
        <fullName evidence="22">Unconventional myosin-IXb</fullName>
    </submittedName>
</protein>
<evidence type="ECO:0000256" key="2">
    <source>
        <dbReference type="ARBA" id="ARBA00008314"/>
    </source>
</evidence>
<evidence type="ECO:0000256" key="8">
    <source>
        <dbReference type="ARBA" id="ARBA00022771"/>
    </source>
</evidence>
<evidence type="ECO:0000259" key="18">
    <source>
        <dbReference type="PROSITE" id="PS50081"/>
    </source>
</evidence>
<dbReference type="Pfam" id="PF00788">
    <property type="entry name" value="RA"/>
    <property type="match status" value="1"/>
</dbReference>
<dbReference type="Pfam" id="PF00620">
    <property type="entry name" value="RhoGAP"/>
    <property type="match status" value="1"/>
</dbReference>
<feature type="binding site" evidence="15">
    <location>
        <begin position="235"/>
        <end position="242"/>
    </location>
    <ligand>
        <name>ATP</name>
        <dbReference type="ChEBI" id="CHEBI:30616"/>
    </ligand>
</feature>
<dbReference type="Gene3D" id="1.10.10.820">
    <property type="match status" value="1"/>
</dbReference>
<keyword evidence="8" id="KW-0863">Zinc-finger</keyword>
<keyword evidence="10 15" id="KW-0067">ATP-binding</keyword>
<dbReference type="PROSITE" id="PS50096">
    <property type="entry name" value="IQ"/>
    <property type="match status" value="3"/>
</dbReference>
<keyword evidence="12 15" id="KW-0518">Myosin</keyword>
<feature type="region of interest" description="Actin-binding" evidence="15">
    <location>
        <begin position="811"/>
        <end position="833"/>
    </location>
</feature>
<keyword evidence="17" id="KW-1133">Transmembrane helix</keyword>
<keyword evidence="13 15" id="KW-0505">Motor protein</keyword>
<dbReference type="PRINTS" id="PR00193">
    <property type="entry name" value="MYOSINHEAVY"/>
</dbReference>
<dbReference type="InterPro" id="IPR000159">
    <property type="entry name" value="RA_dom"/>
</dbReference>
<dbReference type="Gene3D" id="1.20.120.720">
    <property type="entry name" value="Myosin VI head, motor domain, U50 subdomain"/>
    <property type="match status" value="1"/>
</dbReference>
<keyword evidence="14 15" id="KW-0009">Actin-binding</keyword>
<evidence type="ECO:0000256" key="14">
    <source>
        <dbReference type="ARBA" id="ARBA00023203"/>
    </source>
</evidence>
<dbReference type="FunFam" id="1.10.10.820:FF:000001">
    <property type="entry name" value="Myosin heavy chain"/>
    <property type="match status" value="1"/>
</dbReference>
<evidence type="ECO:0000313" key="23">
    <source>
        <dbReference type="EnsemblMetazoa" id="KAF7493275.1"/>
    </source>
</evidence>
<dbReference type="CDD" id="cd01779">
    <property type="entry name" value="RA_Myosin-IX"/>
    <property type="match status" value="1"/>
</dbReference>
<evidence type="ECO:0000256" key="11">
    <source>
        <dbReference type="ARBA" id="ARBA00023054"/>
    </source>
</evidence>
<feature type="domain" description="Phorbol-ester/DAG-type" evidence="18">
    <location>
        <begin position="1719"/>
        <end position="1768"/>
    </location>
</feature>
<dbReference type="GO" id="GO:0048731">
    <property type="term" value="P:system development"/>
    <property type="evidence" value="ECO:0007669"/>
    <property type="project" value="UniProtKB-ARBA"/>
</dbReference>
<reference evidence="23" key="3">
    <citation type="submission" date="2022-06" db="UniProtKB">
        <authorList>
            <consortium name="EnsemblMetazoa"/>
        </authorList>
    </citation>
    <scope>IDENTIFICATION</scope>
</reference>
<dbReference type="PROSITE" id="PS00479">
    <property type="entry name" value="ZF_DAG_PE_1"/>
    <property type="match status" value="1"/>
</dbReference>
<dbReference type="GO" id="GO:0035556">
    <property type="term" value="P:intracellular signal transduction"/>
    <property type="evidence" value="ECO:0007669"/>
    <property type="project" value="InterPro"/>
</dbReference>
<evidence type="ECO:0000256" key="9">
    <source>
        <dbReference type="ARBA" id="ARBA00022833"/>
    </source>
</evidence>
<dbReference type="SUPFAM" id="SSF52540">
    <property type="entry name" value="P-loop containing nucleoside triphosphate hydrolases"/>
    <property type="match status" value="1"/>
</dbReference>
<dbReference type="SMART" id="SM00324">
    <property type="entry name" value="RhoGAP"/>
    <property type="match status" value="1"/>
</dbReference>
<dbReference type="InterPro" id="IPR046349">
    <property type="entry name" value="C1-like_sf"/>
</dbReference>
<dbReference type="Gene3D" id="3.10.20.90">
    <property type="entry name" value="Phosphatidylinositol 3-kinase Catalytic Subunit, Chain A, domain 1"/>
    <property type="match status" value="1"/>
</dbReference>
<dbReference type="GO" id="GO:0051015">
    <property type="term" value="F:actin filament binding"/>
    <property type="evidence" value="ECO:0007669"/>
    <property type="project" value="TreeGrafter"/>
</dbReference>
<evidence type="ECO:0000256" key="5">
    <source>
        <dbReference type="ARBA" id="ARBA00022723"/>
    </source>
</evidence>
<dbReference type="SUPFAM" id="SSF57889">
    <property type="entry name" value="Cysteine-rich domain"/>
    <property type="match status" value="2"/>
</dbReference>
<dbReference type="CDD" id="cd01385">
    <property type="entry name" value="MYSc_Myo9"/>
    <property type="match status" value="1"/>
</dbReference>
<keyword evidence="24" id="KW-1185">Reference proteome</keyword>
<evidence type="ECO:0000256" key="10">
    <source>
        <dbReference type="ARBA" id="ARBA00022840"/>
    </source>
</evidence>
<dbReference type="Gene3D" id="3.30.60.20">
    <property type="match status" value="2"/>
</dbReference>
<dbReference type="Gene3D" id="6.20.240.20">
    <property type="match status" value="1"/>
</dbReference>
<evidence type="ECO:0000256" key="17">
    <source>
        <dbReference type="SAM" id="Phobius"/>
    </source>
</evidence>
<reference evidence="22" key="2">
    <citation type="submission" date="2020-01" db="EMBL/GenBank/DDBJ databases">
        <authorList>
            <person name="Korhonen P.K.K."/>
            <person name="Guangxu M.G."/>
            <person name="Wang T.W."/>
            <person name="Stroehlein A.J.S."/>
            <person name="Young N.D."/>
            <person name="Ang C.-S.A."/>
            <person name="Fernando D.W.F."/>
            <person name="Lu H.L."/>
            <person name="Taylor S.T."/>
            <person name="Ehtesham M.E.M."/>
            <person name="Najaraj S.H.N."/>
            <person name="Harsha G.H.G."/>
            <person name="Madugundu A.M."/>
            <person name="Renuse S.R."/>
            <person name="Holt D.H."/>
            <person name="Pandey A.P."/>
            <person name="Papenfuss A.P."/>
            <person name="Gasser R.B.G."/>
            <person name="Fischer K.F."/>
        </authorList>
    </citation>
    <scope>NUCLEOTIDE SEQUENCE</scope>
    <source>
        <strain evidence="22">SSS_KF_BRIS2020</strain>
    </source>
</reference>
<dbReference type="SUPFAM" id="SSF54236">
    <property type="entry name" value="Ubiquitin-like"/>
    <property type="match status" value="1"/>
</dbReference>
<dbReference type="PROSITE" id="PS50238">
    <property type="entry name" value="RHOGAP"/>
    <property type="match status" value="1"/>
</dbReference>
<keyword evidence="6" id="KW-0677">Repeat</keyword>
<dbReference type="Pfam" id="PF00063">
    <property type="entry name" value="Myosin_head"/>
    <property type="match status" value="2"/>
</dbReference>
<keyword evidence="17" id="KW-0472">Membrane</keyword>
<feature type="compositionally biased region" description="Polar residues" evidence="16">
    <location>
        <begin position="1537"/>
        <end position="1547"/>
    </location>
</feature>
<evidence type="ECO:0000256" key="6">
    <source>
        <dbReference type="ARBA" id="ARBA00022737"/>
    </source>
</evidence>
<dbReference type="GO" id="GO:0005524">
    <property type="term" value="F:ATP binding"/>
    <property type="evidence" value="ECO:0007669"/>
    <property type="project" value="UniProtKB-UniRule"/>
</dbReference>
<evidence type="ECO:0000313" key="22">
    <source>
        <dbReference type="EMBL" id="KAF7493275.1"/>
    </source>
</evidence>
<evidence type="ECO:0000256" key="3">
    <source>
        <dbReference type="ARBA" id="ARBA00022468"/>
    </source>
</evidence>
<dbReference type="GO" id="GO:0000146">
    <property type="term" value="F:microfilament motor activity"/>
    <property type="evidence" value="ECO:0007669"/>
    <property type="project" value="InterPro"/>
</dbReference>
<dbReference type="CDD" id="cd00029">
    <property type="entry name" value="C1"/>
    <property type="match status" value="1"/>
</dbReference>
<feature type="transmembrane region" description="Helical" evidence="17">
    <location>
        <begin position="171"/>
        <end position="191"/>
    </location>
</feature>
<evidence type="ECO:0000313" key="24">
    <source>
        <dbReference type="Proteomes" id="UP000070412"/>
    </source>
</evidence>
<keyword evidence="3" id="KW-0343">GTPase activation</keyword>
<evidence type="ECO:0000259" key="21">
    <source>
        <dbReference type="PROSITE" id="PS51456"/>
    </source>
</evidence>
<dbReference type="InterPro" id="IPR027417">
    <property type="entry name" value="P-loop_NTPase"/>
</dbReference>
<dbReference type="InterPro" id="IPR036023">
    <property type="entry name" value="MYSc_Myo9"/>
</dbReference>
<dbReference type="InterPro" id="IPR002219">
    <property type="entry name" value="PKC_DAG/PE"/>
</dbReference>
<dbReference type="PANTHER" id="PTHR46184">
    <property type="entry name" value="UNCONVENTIONAL MYOSIN-IXB-LIKE PROTEIN"/>
    <property type="match status" value="1"/>
</dbReference>
<organism evidence="22">
    <name type="scientific">Sarcoptes scabiei</name>
    <name type="common">Itch mite</name>
    <name type="synonym">Acarus scabiei</name>
    <dbReference type="NCBI Taxonomy" id="52283"/>
    <lineage>
        <taxon>Eukaryota</taxon>
        <taxon>Metazoa</taxon>
        <taxon>Ecdysozoa</taxon>
        <taxon>Arthropoda</taxon>
        <taxon>Chelicerata</taxon>
        <taxon>Arachnida</taxon>
        <taxon>Acari</taxon>
        <taxon>Acariformes</taxon>
        <taxon>Sarcoptiformes</taxon>
        <taxon>Astigmata</taxon>
        <taxon>Psoroptidia</taxon>
        <taxon>Sarcoptoidea</taxon>
        <taxon>Sarcoptidae</taxon>
        <taxon>Sarcoptinae</taxon>
        <taxon>Sarcoptes</taxon>
    </lineage>
</organism>
<dbReference type="InterPro" id="IPR029071">
    <property type="entry name" value="Ubiquitin-like_domsf"/>
</dbReference>
<sequence length="2218" mass="255238">MMGDINTCRKQRYVLQVHVGSYSRLYEALSIEAEKTTTAHEIVDCICEKLCLSDGTDFYELAEVIGNQGGQDCKERRIGPNECPIQLKLLWPKKSENGHIDYKFCLRRKWMGNLWSLSMTDSNDSQLIRDYFLRFLYQPRNSEYPDLCQLPDLTEQTLLDNLKARFEKNHIYTYVGSILIAVNPFTFYPIYNPKYVQLYQNRRLGDLPPHIFAIADAAYQSMLRKRTNQCIVISGESGSGKTESTNLLLHHLTALTQKGTHGSGVEQTILGAGPVLEAFGNAKTKFNNNSSRFGKFIQVNYKENGAVHGALVQKYLLEKSRIVSQVKNERNYHVFYYLLDGLATEIKQELHLTRPQDYFYLNQSKCYTLDLEVADECHEFFRLTQSMELVGFSKHKQYLCFCVLSAVLHLGNVQFSKKSTYHSDETVMVANPEVVTIISKLLNVKEETLTAALTCKKTKAAKGEMLVINYKLPDAIATRDAMAKCLYGALFDWIVMQVNHALLSKKDTRDHKGNSIGVLDIFGFEDFNDHNNFEQFCINYANERLQYYFNQHVFKYEQEEYQREGISWRNIDFNDNTECLRLIEDKPDGLLYLLDDQCNFPCGSNETILQKFIYHHNSNSLFEVPPCRGSAFIIKHYAGKVKYQIRDFREKNLDLMRPDIVAVLKVSQMAFVRELVCSDPLALFRWQILKAFFRAYFIFTKLRESFQKKRDTFYNGTTESSKFKTPKRNTHLKNSVSLRKKKYSSTSYCHFQRKNGFEKSIRNFKLLKQLLGPPIALNSPASVSSKDRPVSVPRAARKQTQTVTHQFQQSLQQLMDTLSHANPFFVRCIKSNAEKMPNHFDDRLVLQQLRYTGMLETVRIRQSGYSVRLTFDEFIQHYRILLPKGLLSSKMDVQKFLLKMNLPQDMYQIGKTKVFLRESEKLALDERLHEEILRRIVNLQRWVRTWICRRRFNEMRNAAVVIQTYFRRFIAQKRLKQLKIIAQYENWAANAIQKHWRAYQTRKWFVDFRKSIVKFQSNCRGYLVRLRTSEMQKECAIKRAEAAKLNDKTSTNLNASNVSVRIRATPPNSVFIRESDITIGMVSPAHEAAHYHQHPNGITIHSVGPGQNFIVTPTQESQSSSIHLDIPVQITIHNANDEIVNQQIDCLRSQDENETELVECDDLADEDEFHNNDQVRLNRKRNIPIRKTSFKRKANKFLSDEKSSSSTLNLESSSDLLNNDINENLSNHRQLTKLSSDSHTLCLSTSSFISSGYSTNSDSTSSIQKLRVCESPPNSDLQNLSVQSILIGQSSTSGPGIVDVNESSANESKNQSFLPKESLNANQNWDEQITVGAIQKAKATFRNIMGKSNLDLNKRVLKQTTSVKTGNEIENTNHQYNLLSIKSLSNNDLGYESTNIYLSNDMSKNPTVRLDSLDDLLDDYPIPRSKSRSQDGNFTLLSRHSFMEDSNSKLGEICAICENAILIKAQQPPPVHLKCTECKQLFHKKCIHLSSDIPCLKEGSFKNPSVLEALNPSRPPRTKQKKAKTSDINSDAKENQECQSESMTTSNDSFMKNKQSVRVKEFTDPHDVLITDLDELQLMDKFISKKMREMDDVRGKKTKESMVDVVFKRALKEFKANLISTYSVGNQDGYFRLTYKDLIVHFEQILLNVCQVEKTYKSFPVIIGVNAFRGYMGELRNIHNNKMKDDKLYGSHLKKTNKKKQNKKRPKNKKEDDVYKTFEHEFYFSTVNIYTVCEVCDSYMWLMDKILICRHCKLTCHKKCFQKVTSKCGENSKSSNRLIFGAPLASLVSEQLRIPLVVDQLITKIELKGLYTEGIYRKSARLTSIDEVRQKFDSRQGDVDLDLYTVHVLAGCLKLFFREMPEPLMTYELYDDFLWATTVTDQTERIQIIFNHISKLPKPNYDLLERLTFHLARVAQQESANRMNANSLAIVFAPCILRTKKFLQMQDKLNDINKQTICIESIISERMRQISDTLNDIDILDTACHTASSRLSSIRHSKMNLNRDSIIRTHSNADDEEALLAQHITELITEKNHLTNILPTFRIASACSDEDILSSNENEEIANANASSEEFLPSSTNKDDIKSIQFTQEKIEPTKNWTTIKHSSSTSNVLNHNFKQRINIKSFSFDDPKEGSPSLSLDHLTKNRVSLPHRRKPTSKQKSAINKSNDDLVDFVDLEDNIKSSKFNENDSQSSSTSSSQIDLVRISEIPRFEIRTAMPKN</sequence>
<dbReference type="PROSITE" id="PS50200">
    <property type="entry name" value="RA"/>
    <property type="match status" value="1"/>
</dbReference>
<keyword evidence="11" id="KW-0175">Coiled coil</keyword>
<dbReference type="FunFam" id="3.40.850.10:FF:000008">
    <property type="entry name" value="Putative unconventional myosin-IXa"/>
    <property type="match status" value="1"/>
</dbReference>
<evidence type="ECO:0000256" key="13">
    <source>
        <dbReference type="ARBA" id="ARBA00023175"/>
    </source>
</evidence>
<evidence type="ECO:0000256" key="4">
    <source>
        <dbReference type="ARBA" id="ARBA00022490"/>
    </source>
</evidence>
<evidence type="ECO:0000256" key="16">
    <source>
        <dbReference type="SAM" id="MobiDB-lite"/>
    </source>
</evidence>
<dbReference type="GO" id="GO:0048513">
    <property type="term" value="P:animal organ development"/>
    <property type="evidence" value="ECO:0007669"/>
    <property type="project" value="UniProtKB-ARBA"/>
</dbReference>
<proteinExistence type="inferred from homology"/>
<keyword evidence="5" id="KW-0479">Metal-binding</keyword>
<dbReference type="SMART" id="SM00109">
    <property type="entry name" value="C1"/>
    <property type="match status" value="2"/>
</dbReference>
<feature type="domain" description="Rho-GAP" evidence="20">
    <location>
        <begin position="1782"/>
        <end position="1970"/>
    </location>
</feature>
<reference evidence="24" key="1">
    <citation type="journal article" date="2020" name="PLoS Negl. Trop. Dis.">
        <title>High-quality nuclear genome for Sarcoptes scabiei-A critical resource for a neglected parasite.</title>
        <authorList>
            <person name="Korhonen P.K."/>
            <person name="Gasser R.B."/>
            <person name="Ma G."/>
            <person name="Wang T."/>
            <person name="Stroehlein A.J."/>
            <person name="Young N.D."/>
            <person name="Ang C.S."/>
            <person name="Fernando D.D."/>
            <person name="Lu H.C."/>
            <person name="Taylor S."/>
            <person name="Reynolds S.L."/>
            <person name="Mofiz E."/>
            <person name="Najaraj S.H."/>
            <person name="Gowda H."/>
            <person name="Madugundu A."/>
            <person name="Renuse S."/>
            <person name="Holt D."/>
            <person name="Pandey A."/>
            <person name="Papenfuss A.T."/>
            <person name="Fischer K."/>
        </authorList>
    </citation>
    <scope>NUCLEOTIDE SEQUENCE [LARGE SCALE GENOMIC DNA]</scope>
</reference>